<dbReference type="Pfam" id="PF09864">
    <property type="entry name" value="MliC"/>
    <property type="match status" value="1"/>
</dbReference>
<evidence type="ECO:0000313" key="7">
    <source>
        <dbReference type="Proteomes" id="UP000013526"/>
    </source>
</evidence>
<dbReference type="SUPFAM" id="SSF141488">
    <property type="entry name" value="YdhA-like"/>
    <property type="match status" value="1"/>
</dbReference>
<reference evidence="6 7" key="1">
    <citation type="journal article" date="2013" name="Genome Announc.">
        <title>Draft Genome Sequence of Aeromonas molluscorum Strain 848TT, Isolated from Bivalve Molluscs.</title>
        <authorList>
            <person name="Spataro N."/>
            <person name="Farfan M."/>
            <person name="Albarral V."/>
            <person name="Sanglas A."/>
            <person name="Loren J.G."/>
            <person name="Fuste M.C."/>
            <person name="Bosch E."/>
        </authorList>
    </citation>
    <scope>NUCLEOTIDE SEQUENCE [LARGE SCALE GENOMIC DNA]</scope>
    <source>
        <strain evidence="6 7">848</strain>
    </source>
</reference>
<keyword evidence="4" id="KW-0449">Lipoprotein</keyword>
<dbReference type="Proteomes" id="UP000013526">
    <property type="component" value="Unassembled WGS sequence"/>
</dbReference>
<sequence length="39" mass="4385">MSSGSGARYEGQDLSFWNKGDEGVLSRYGEEDIRCTVRK</sequence>
<feature type="domain" description="C-type lysozyme inhibitor" evidence="5">
    <location>
        <begin position="3"/>
        <end position="32"/>
    </location>
</feature>
<dbReference type="RefSeq" id="WP_005892489.1">
    <property type="nucleotide sequence ID" value="NZ_AQGQ01000006.1"/>
</dbReference>
<dbReference type="AlphaFoldDB" id="R1FAA9"/>
<evidence type="ECO:0000256" key="1">
    <source>
        <dbReference type="ARBA" id="ARBA00022729"/>
    </source>
</evidence>
<evidence type="ECO:0000313" key="6">
    <source>
        <dbReference type="EMBL" id="EOD56673.1"/>
    </source>
</evidence>
<evidence type="ECO:0000256" key="2">
    <source>
        <dbReference type="ARBA" id="ARBA00023136"/>
    </source>
</evidence>
<evidence type="ECO:0000256" key="3">
    <source>
        <dbReference type="ARBA" id="ARBA00023139"/>
    </source>
</evidence>
<accession>R1FAA9</accession>
<comment type="caution">
    <text evidence="6">The sequence shown here is derived from an EMBL/GenBank/DDBJ whole genome shotgun (WGS) entry which is preliminary data.</text>
</comment>
<dbReference type="Gene3D" id="2.40.128.200">
    <property type="match status" value="1"/>
</dbReference>
<organism evidence="6 7">
    <name type="scientific">Aeromonas molluscorum 848</name>
    <dbReference type="NCBI Taxonomy" id="1268236"/>
    <lineage>
        <taxon>Bacteria</taxon>
        <taxon>Pseudomonadati</taxon>
        <taxon>Pseudomonadota</taxon>
        <taxon>Gammaproteobacteria</taxon>
        <taxon>Aeromonadales</taxon>
        <taxon>Aeromonadaceae</taxon>
        <taxon>Aeromonas</taxon>
    </lineage>
</organism>
<keyword evidence="7" id="KW-1185">Reference proteome</keyword>
<dbReference type="PATRIC" id="fig|1268236.3.peg.464"/>
<protein>
    <recommendedName>
        <fullName evidence="5">C-type lysozyme inhibitor domain-containing protein</fullName>
    </recommendedName>
</protein>
<gene>
    <name evidence="6" type="ORF">G113_02314</name>
</gene>
<keyword evidence="2" id="KW-0472">Membrane</keyword>
<dbReference type="InterPro" id="IPR018660">
    <property type="entry name" value="MliC"/>
</dbReference>
<dbReference type="EMBL" id="AQGQ01000006">
    <property type="protein sequence ID" value="EOD56673.1"/>
    <property type="molecule type" value="Genomic_DNA"/>
</dbReference>
<evidence type="ECO:0000256" key="4">
    <source>
        <dbReference type="ARBA" id="ARBA00023288"/>
    </source>
</evidence>
<dbReference type="InterPro" id="IPR036328">
    <property type="entry name" value="MliC_sf"/>
</dbReference>
<proteinExistence type="predicted"/>
<keyword evidence="1" id="KW-0732">Signal</keyword>
<keyword evidence="3" id="KW-0564">Palmitate</keyword>
<evidence type="ECO:0000259" key="5">
    <source>
        <dbReference type="Pfam" id="PF09864"/>
    </source>
</evidence>
<name>R1FAA9_9GAMM</name>